<proteinExistence type="predicted"/>
<keyword evidence="2" id="KW-0472">Membrane</keyword>
<feature type="domain" description="Glycine zipper 2TM" evidence="3">
    <location>
        <begin position="84"/>
        <end position="124"/>
    </location>
</feature>
<dbReference type="EMBL" id="JACXLD010000001">
    <property type="protein sequence ID" value="MBD2857687.1"/>
    <property type="molecule type" value="Genomic_DNA"/>
</dbReference>
<dbReference type="Proteomes" id="UP000610558">
    <property type="component" value="Unassembled WGS sequence"/>
</dbReference>
<evidence type="ECO:0000256" key="1">
    <source>
        <dbReference type="ARBA" id="ARBA00004370"/>
    </source>
</evidence>
<dbReference type="InterPro" id="IPR008816">
    <property type="entry name" value="Gly_zipper_2TM_dom"/>
</dbReference>
<dbReference type="NCBIfam" id="NF008437">
    <property type="entry name" value="PRK11280.1"/>
    <property type="match status" value="1"/>
</dbReference>
<dbReference type="Pfam" id="PF05433">
    <property type="entry name" value="Rick_17kDa_Anti"/>
    <property type="match status" value="1"/>
</dbReference>
<dbReference type="PANTHER" id="PTHR35603:SF2">
    <property type="entry name" value="OUTER MEMBRANE LIPOPROTEIN"/>
    <property type="match status" value="1"/>
</dbReference>
<organism evidence="4 5">
    <name type="scientific">Spongiibacter pelagi</name>
    <dbReference type="NCBI Taxonomy" id="2760804"/>
    <lineage>
        <taxon>Bacteria</taxon>
        <taxon>Pseudomonadati</taxon>
        <taxon>Pseudomonadota</taxon>
        <taxon>Gammaproteobacteria</taxon>
        <taxon>Cellvibrionales</taxon>
        <taxon>Spongiibacteraceae</taxon>
        <taxon>Spongiibacter</taxon>
    </lineage>
</organism>
<evidence type="ECO:0000313" key="4">
    <source>
        <dbReference type="EMBL" id="MBD2857687.1"/>
    </source>
</evidence>
<dbReference type="AlphaFoldDB" id="A0A927GVB0"/>
<sequence>MDKSFLVGLLIGGATLGSAAGIAAYKSGGEFEVSQQPLIAEVISATPIKESYTVSHQECWDEVVEVPVEQPQNPGYQDENKVTGTAIGAILGGIIGNQVGGGSGKKLATIAGAVAGGYAGRKVQEGMQQPDANAMPESKVEQRCKTANEQKERITGYQVSYKIGEETGEVVMKEKPGETLPVVNGKVVTETQPPQA</sequence>
<gene>
    <name evidence="4" type="ORF">IB286_01620</name>
</gene>
<dbReference type="PANTHER" id="PTHR35603">
    <property type="match status" value="1"/>
</dbReference>
<comment type="caution">
    <text evidence="4">The sequence shown here is derived from an EMBL/GenBank/DDBJ whole genome shotgun (WGS) entry which is preliminary data.</text>
</comment>
<comment type="subcellular location">
    <subcellularLocation>
        <location evidence="1">Membrane</location>
    </subcellularLocation>
</comment>
<evidence type="ECO:0000313" key="5">
    <source>
        <dbReference type="Proteomes" id="UP000610558"/>
    </source>
</evidence>
<dbReference type="GO" id="GO:0019867">
    <property type="term" value="C:outer membrane"/>
    <property type="evidence" value="ECO:0007669"/>
    <property type="project" value="InterPro"/>
</dbReference>
<evidence type="ECO:0000256" key="2">
    <source>
        <dbReference type="ARBA" id="ARBA00023136"/>
    </source>
</evidence>
<evidence type="ECO:0000259" key="3">
    <source>
        <dbReference type="Pfam" id="PF05433"/>
    </source>
</evidence>
<dbReference type="InterPro" id="IPR051407">
    <property type="entry name" value="Bact_OM_lipoprot/Surf_antigen"/>
</dbReference>
<name>A0A927GVB0_9GAMM</name>
<keyword evidence="5" id="KW-1185">Reference proteome</keyword>
<reference evidence="4" key="1">
    <citation type="submission" date="2020-09" db="EMBL/GenBank/DDBJ databases">
        <authorList>
            <person name="Yoon J.-W."/>
        </authorList>
    </citation>
    <scope>NUCLEOTIDE SEQUENCE</scope>
    <source>
        <strain evidence="4">KMU-158</strain>
    </source>
</reference>
<protein>
    <submittedName>
        <fullName evidence="4">Glycine zipper 2TM domain-containing protein</fullName>
    </submittedName>
</protein>
<accession>A0A927GVB0</accession>
<dbReference type="RefSeq" id="WP_190761909.1">
    <property type="nucleotide sequence ID" value="NZ_JACXLD010000001.1"/>
</dbReference>